<evidence type="ECO:0000313" key="3">
    <source>
        <dbReference type="Proteomes" id="UP000800235"/>
    </source>
</evidence>
<dbReference type="Gene3D" id="2.60.20.10">
    <property type="entry name" value="Crystallins"/>
    <property type="match status" value="1"/>
</dbReference>
<organism evidence="2 3">
    <name type="scientific">Tothia fuscella</name>
    <dbReference type="NCBI Taxonomy" id="1048955"/>
    <lineage>
        <taxon>Eukaryota</taxon>
        <taxon>Fungi</taxon>
        <taxon>Dikarya</taxon>
        <taxon>Ascomycota</taxon>
        <taxon>Pezizomycotina</taxon>
        <taxon>Dothideomycetes</taxon>
        <taxon>Pleosporomycetidae</taxon>
        <taxon>Venturiales</taxon>
        <taxon>Cylindrosympodiaceae</taxon>
        <taxon>Tothia</taxon>
    </lineage>
</organism>
<evidence type="ECO:0000313" key="2">
    <source>
        <dbReference type="EMBL" id="KAF2424837.1"/>
    </source>
</evidence>
<dbReference type="Proteomes" id="UP000800235">
    <property type="component" value="Unassembled WGS sequence"/>
</dbReference>
<proteinExistence type="predicted"/>
<sequence>MGVKSLMFSAILIAGFFVMFIISSPINGTLIHELERHHENIATSNIKRRAENLPLCTYIPTLCASSKYRDCETPLATVNTCYDLSPSLNDKLSSIKIPEPLVCNLYDLPGCERKSRTEDYDVLTFYAGSDRDLRGVFNARAWNDRVSSMRCKIDGGKQDEMPGYCSSG</sequence>
<accession>A0A9P4NJR7</accession>
<feature type="transmembrane region" description="Helical" evidence="1">
    <location>
        <begin position="6"/>
        <end position="26"/>
    </location>
</feature>
<keyword evidence="1" id="KW-0812">Transmembrane</keyword>
<protein>
    <submittedName>
        <fullName evidence="2">Uncharacterized protein</fullName>
    </submittedName>
</protein>
<keyword evidence="1" id="KW-0472">Membrane</keyword>
<dbReference type="EMBL" id="MU007073">
    <property type="protein sequence ID" value="KAF2424837.1"/>
    <property type="molecule type" value="Genomic_DNA"/>
</dbReference>
<comment type="caution">
    <text evidence="2">The sequence shown here is derived from an EMBL/GenBank/DDBJ whole genome shotgun (WGS) entry which is preliminary data.</text>
</comment>
<name>A0A9P4NJR7_9PEZI</name>
<evidence type="ECO:0000256" key="1">
    <source>
        <dbReference type="SAM" id="Phobius"/>
    </source>
</evidence>
<gene>
    <name evidence="2" type="ORF">EJ08DRAFT_410668</name>
</gene>
<keyword evidence="3" id="KW-1185">Reference proteome</keyword>
<dbReference type="AlphaFoldDB" id="A0A9P4NJR7"/>
<reference evidence="2" key="1">
    <citation type="journal article" date="2020" name="Stud. Mycol.">
        <title>101 Dothideomycetes genomes: a test case for predicting lifestyles and emergence of pathogens.</title>
        <authorList>
            <person name="Haridas S."/>
            <person name="Albert R."/>
            <person name="Binder M."/>
            <person name="Bloem J."/>
            <person name="Labutti K."/>
            <person name="Salamov A."/>
            <person name="Andreopoulos B."/>
            <person name="Baker S."/>
            <person name="Barry K."/>
            <person name="Bills G."/>
            <person name="Bluhm B."/>
            <person name="Cannon C."/>
            <person name="Castanera R."/>
            <person name="Culley D."/>
            <person name="Daum C."/>
            <person name="Ezra D."/>
            <person name="Gonzalez J."/>
            <person name="Henrissat B."/>
            <person name="Kuo A."/>
            <person name="Liang C."/>
            <person name="Lipzen A."/>
            <person name="Lutzoni F."/>
            <person name="Magnuson J."/>
            <person name="Mondo S."/>
            <person name="Nolan M."/>
            <person name="Ohm R."/>
            <person name="Pangilinan J."/>
            <person name="Park H.-J."/>
            <person name="Ramirez L."/>
            <person name="Alfaro M."/>
            <person name="Sun H."/>
            <person name="Tritt A."/>
            <person name="Yoshinaga Y."/>
            <person name="Zwiers L.-H."/>
            <person name="Turgeon B."/>
            <person name="Goodwin S."/>
            <person name="Spatafora J."/>
            <person name="Crous P."/>
            <person name="Grigoriev I."/>
        </authorList>
    </citation>
    <scope>NUCLEOTIDE SEQUENCE</scope>
    <source>
        <strain evidence="2">CBS 130266</strain>
    </source>
</reference>
<keyword evidence="1" id="KW-1133">Transmembrane helix</keyword>